<evidence type="ECO:0000259" key="3">
    <source>
        <dbReference type="Pfam" id="PF26366"/>
    </source>
</evidence>
<feature type="compositionally biased region" description="Polar residues" evidence="1">
    <location>
        <begin position="474"/>
        <end position="501"/>
    </location>
</feature>
<name>A0A1H1VYG3_BRESA</name>
<dbReference type="Proteomes" id="UP000199700">
    <property type="component" value="Chromosome"/>
</dbReference>
<accession>A0A1H1VYG3</accession>
<reference evidence="4" key="1">
    <citation type="submission" date="2016-10" db="EMBL/GenBank/DDBJ databases">
        <authorList>
            <person name="Varghese N."/>
            <person name="Submissions S."/>
        </authorList>
    </citation>
    <scope>NUCLEOTIDE SEQUENCE [LARGE SCALE GENOMIC DNA]</scope>
    <source>
        <strain evidence="4">DSM 22082</strain>
    </source>
</reference>
<proteinExistence type="predicted"/>
<feature type="transmembrane region" description="Helical" evidence="2">
    <location>
        <begin position="170"/>
        <end position="192"/>
    </location>
</feature>
<dbReference type="OrthoDB" id="3265533at2"/>
<protein>
    <recommendedName>
        <fullName evidence="3">DUF8094 domain-containing protein</fullName>
    </recommendedName>
</protein>
<sequence>MRYTLAVILMVVGLVVGGLGILQKTLWAPDDQITATTKIDAEAPAVVVDPGMLNLYETPATLEVEGSGELTIAQAPIENVDAWVGNSASARVTGLAPEGGLTVKKQDGEAEVPNPAGADLWTSEVTGTDKVSLDWTDDANRTGFLIAGSGEPGDVKTVTISWPNHADTPWAIPLMVIGGALFVGGIVVLFFNRNSAKKEKDRRTARQERRRKLAEYGTAFAIVPVLALSACGPEELPKPEPSEAPSSAGAGVNGDQAERILDSVAQGIKAADKDTDASELKKRATGPALQQREDAYKVKKKIEKHKLPPAVANEKVVVNYTAATDSWPRMTSLITSSGDDTQLLVLTQEDPRADYKLWAQTQLVPGTELPEIPDARKGSALLDPKTKDYVVTPEKAVSNYAKALESGKDSKEAKKFEADDFSKSIWKNQAAQKESAEEGKAEVEYKYTPGKEIVAQGTAGDAAVVTGVVEAESTISPQSVDGRTGTLTLSTPQKELTGSDSTQKPVTTKTTQVMTFLVPKDGKVRLIGGLETLSGAELE</sequence>
<evidence type="ECO:0000256" key="1">
    <source>
        <dbReference type="SAM" id="MobiDB-lite"/>
    </source>
</evidence>
<evidence type="ECO:0000313" key="4">
    <source>
        <dbReference type="EMBL" id="SDS90048.1"/>
    </source>
</evidence>
<dbReference type="RefSeq" id="WP_092107050.1">
    <property type="nucleotide sequence ID" value="NZ_LT629739.1"/>
</dbReference>
<keyword evidence="2" id="KW-1133">Transmembrane helix</keyword>
<feature type="region of interest" description="Disordered" evidence="1">
    <location>
        <begin position="474"/>
        <end position="507"/>
    </location>
</feature>
<feature type="transmembrane region" description="Helical" evidence="2">
    <location>
        <begin position="213"/>
        <end position="230"/>
    </location>
</feature>
<evidence type="ECO:0000256" key="2">
    <source>
        <dbReference type="SAM" id="Phobius"/>
    </source>
</evidence>
<feature type="region of interest" description="Disordered" evidence="1">
    <location>
        <begin position="233"/>
        <end position="253"/>
    </location>
</feature>
<feature type="domain" description="DUF8094" evidence="3">
    <location>
        <begin position="255"/>
        <end position="528"/>
    </location>
</feature>
<dbReference type="STRING" id="629680.SAMN04489751_3184"/>
<dbReference type="EMBL" id="LT629739">
    <property type="protein sequence ID" value="SDS90048.1"/>
    <property type="molecule type" value="Genomic_DNA"/>
</dbReference>
<organism evidence="4 5">
    <name type="scientific">Brevibacterium sandarakinum</name>
    <dbReference type="NCBI Taxonomy" id="629680"/>
    <lineage>
        <taxon>Bacteria</taxon>
        <taxon>Bacillati</taxon>
        <taxon>Actinomycetota</taxon>
        <taxon>Actinomycetes</taxon>
        <taxon>Micrococcales</taxon>
        <taxon>Brevibacteriaceae</taxon>
        <taxon>Brevibacterium</taxon>
    </lineage>
</organism>
<keyword evidence="5" id="KW-1185">Reference proteome</keyword>
<keyword evidence="2" id="KW-0812">Transmembrane</keyword>
<gene>
    <name evidence="4" type="ORF">SAMN04489751_3184</name>
</gene>
<dbReference type="Pfam" id="PF26366">
    <property type="entry name" value="DUF8094"/>
    <property type="match status" value="1"/>
</dbReference>
<evidence type="ECO:0000313" key="5">
    <source>
        <dbReference type="Proteomes" id="UP000199700"/>
    </source>
</evidence>
<dbReference type="AlphaFoldDB" id="A0A1H1VYG3"/>
<keyword evidence="2" id="KW-0472">Membrane</keyword>
<dbReference type="InterPro" id="IPR058407">
    <property type="entry name" value="DUF8094"/>
</dbReference>